<dbReference type="RefSeq" id="WP_011810587.1">
    <property type="nucleotide sequence ID" value="NC_008786.1"/>
</dbReference>
<proteinExistence type="predicted"/>
<dbReference type="HOGENOM" id="CLU_2398771_0_0_4"/>
<dbReference type="Proteomes" id="UP000000374">
    <property type="component" value="Chromosome"/>
</dbReference>
<keyword evidence="2" id="KW-1185">Reference proteome</keyword>
<evidence type="ECO:0000313" key="2">
    <source>
        <dbReference type="Proteomes" id="UP000000374"/>
    </source>
</evidence>
<reference evidence="2" key="1">
    <citation type="submission" date="2006-12" db="EMBL/GenBank/DDBJ databases">
        <title>Complete sequence of chromosome 1 of Verminephrobacter eiseniae EF01-2.</title>
        <authorList>
            <person name="Copeland A."/>
            <person name="Lucas S."/>
            <person name="Lapidus A."/>
            <person name="Barry K."/>
            <person name="Detter J.C."/>
            <person name="Glavina del Rio T."/>
            <person name="Dalin E."/>
            <person name="Tice H."/>
            <person name="Pitluck S."/>
            <person name="Chertkov O."/>
            <person name="Brettin T."/>
            <person name="Bruce D."/>
            <person name="Han C."/>
            <person name="Tapia R."/>
            <person name="Gilna P."/>
            <person name="Schmutz J."/>
            <person name="Larimer F."/>
            <person name="Land M."/>
            <person name="Hauser L."/>
            <person name="Kyrpides N."/>
            <person name="Kim E."/>
            <person name="Stahl D."/>
            <person name="Richardson P."/>
        </authorList>
    </citation>
    <scope>NUCLEOTIDE SEQUENCE [LARGE SCALE GENOMIC DNA]</scope>
    <source>
        <strain evidence="2">EF01-2</strain>
    </source>
</reference>
<sequence>MPAKPTTDAHKAGANRRVFRALLTTHDLMLKDSAELIGMHTGRPCSYRTVKSWMADPDEVATARPCPEWAVEALRAAVERPELLERIRSHAAA</sequence>
<accession>A1WLT4</accession>
<dbReference type="STRING" id="391735.Veis_2855"/>
<dbReference type="AlphaFoldDB" id="A1WLT4"/>
<gene>
    <name evidence="1" type="ordered locus">Veis_2855</name>
</gene>
<name>A1WLT4_VEREI</name>
<protein>
    <submittedName>
        <fullName evidence="1">Uncharacterized protein</fullName>
    </submittedName>
</protein>
<dbReference type="KEGG" id="vei:Veis_2855"/>
<dbReference type="eggNOG" id="ENOG502ZXNI">
    <property type="taxonomic scope" value="Bacteria"/>
</dbReference>
<organism evidence="1 2">
    <name type="scientific">Verminephrobacter eiseniae (strain EF01-2)</name>
    <dbReference type="NCBI Taxonomy" id="391735"/>
    <lineage>
        <taxon>Bacteria</taxon>
        <taxon>Pseudomonadati</taxon>
        <taxon>Pseudomonadota</taxon>
        <taxon>Betaproteobacteria</taxon>
        <taxon>Burkholderiales</taxon>
        <taxon>Comamonadaceae</taxon>
        <taxon>Verminephrobacter</taxon>
    </lineage>
</organism>
<dbReference type="GeneID" id="76461348"/>
<evidence type="ECO:0000313" key="1">
    <source>
        <dbReference type="EMBL" id="ABM58591.1"/>
    </source>
</evidence>
<dbReference type="EMBL" id="CP000542">
    <property type="protein sequence ID" value="ABM58591.1"/>
    <property type="molecule type" value="Genomic_DNA"/>
</dbReference>